<dbReference type="AlphaFoldDB" id="A0A6L8LIW6"/>
<dbReference type="RefSeq" id="WP_160973671.1">
    <property type="nucleotide sequence ID" value="NZ_WWEN01000004.1"/>
</dbReference>
<comment type="caution">
    <text evidence="2">The sequence shown here is derived from an EMBL/GenBank/DDBJ whole genome shotgun (WGS) entry which is preliminary data.</text>
</comment>
<feature type="signal peptide" evidence="1">
    <location>
        <begin position="1"/>
        <end position="21"/>
    </location>
</feature>
<gene>
    <name evidence="2" type="ORF">GR167_11645</name>
</gene>
<dbReference type="InterPro" id="IPR050767">
    <property type="entry name" value="Sel1_AlgK"/>
</dbReference>
<dbReference type="PANTHER" id="PTHR11102:SF160">
    <property type="entry name" value="ERAD-ASSOCIATED E3 UBIQUITIN-PROTEIN LIGASE COMPONENT HRD3"/>
    <property type="match status" value="1"/>
</dbReference>
<organism evidence="2 3">
    <name type="scientific">Thalassovita mangrovi</name>
    <dbReference type="NCBI Taxonomy" id="2692236"/>
    <lineage>
        <taxon>Bacteria</taxon>
        <taxon>Pseudomonadati</taxon>
        <taxon>Pseudomonadota</taxon>
        <taxon>Alphaproteobacteria</taxon>
        <taxon>Rhodobacterales</taxon>
        <taxon>Roseobacteraceae</taxon>
        <taxon>Thalassovita</taxon>
    </lineage>
</organism>
<name>A0A6L8LIW6_9RHOB</name>
<feature type="chain" id="PRO_5026827165" description="Sel1 repeat family protein" evidence="1">
    <location>
        <begin position="22"/>
        <end position="527"/>
    </location>
</feature>
<keyword evidence="1" id="KW-0732">Signal</keyword>
<sequence length="527" mass="56631">MGQFTRIVLLPALLALPAALAAQQQQPVADGAVAAESATAPMPDMAAIEQAWKRADYVFVRQGLKRHAEQTGTALAQYRYGRVLLEGKGGPRDVEAARVWLERAVEQNSADAAVLLGRIYLSGEKGSPYDRPERAAELFANAAARGMPEAQYYLALLKREGHGTEKDLKGAFNWFLAAAEGGHVPAQYELSKALSRGEGTKLNTEQAAHWLRTAAEAGHTEAQFFMAVALDTGNGMERNRDEALDWLRRSAEGGLVMAQRSLGRKYLIGDSVQSDADEALRWLTEAAKRNDTLAMVDLGRAYLSGTTFVSDPARAWAWFQRASDDGYAPATTALARMAEDGTGDAPDLAKAVRLYRKALAQGDQSVAPHLGQLAGAGKLDGLAPPHYAVPWAMAAAQQGDKAALSWVEAQAQDGLRPAQTALAQWYLDAGDRLEEAAQLFETAAVAGDVAAQYQLGVMLTKGQGVAQDYVQAHKWLNIAAASGHAEAAKFRGVISDLMTAEQITQAQRAARAYFDEIRAMPAAEVVK</sequence>
<dbReference type="InterPro" id="IPR011990">
    <property type="entry name" value="TPR-like_helical_dom_sf"/>
</dbReference>
<protein>
    <recommendedName>
        <fullName evidence="4">Sel1 repeat family protein</fullName>
    </recommendedName>
</protein>
<dbReference type="InterPro" id="IPR006597">
    <property type="entry name" value="Sel1-like"/>
</dbReference>
<dbReference type="EMBL" id="WWEN01000004">
    <property type="protein sequence ID" value="MYM55958.1"/>
    <property type="molecule type" value="Genomic_DNA"/>
</dbReference>
<dbReference type="PANTHER" id="PTHR11102">
    <property type="entry name" value="SEL-1-LIKE PROTEIN"/>
    <property type="match status" value="1"/>
</dbReference>
<proteinExistence type="predicted"/>
<evidence type="ECO:0000313" key="3">
    <source>
        <dbReference type="Proteomes" id="UP000479043"/>
    </source>
</evidence>
<evidence type="ECO:0008006" key="4">
    <source>
        <dbReference type="Google" id="ProtNLM"/>
    </source>
</evidence>
<dbReference type="Proteomes" id="UP000479043">
    <property type="component" value="Unassembled WGS sequence"/>
</dbReference>
<dbReference type="SMART" id="SM00671">
    <property type="entry name" value="SEL1"/>
    <property type="match status" value="10"/>
</dbReference>
<evidence type="ECO:0000313" key="2">
    <source>
        <dbReference type="EMBL" id="MYM55958.1"/>
    </source>
</evidence>
<keyword evidence="3" id="KW-1185">Reference proteome</keyword>
<dbReference type="Gene3D" id="1.25.40.10">
    <property type="entry name" value="Tetratricopeptide repeat domain"/>
    <property type="match status" value="2"/>
</dbReference>
<dbReference type="SUPFAM" id="SSF81901">
    <property type="entry name" value="HCP-like"/>
    <property type="match status" value="3"/>
</dbReference>
<reference evidence="2 3" key="1">
    <citation type="submission" date="2020-01" db="EMBL/GenBank/DDBJ databases">
        <authorList>
            <person name="Chen S."/>
        </authorList>
    </citation>
    <scope>NUCLEOTIDE SEQUENCE [LARGE SCALE GENOMIC DNA]</scope>
    <source>
        <strain evidence="2 3">GS-10</strain>
    </source>
</reference>
<accession>A0A6L8LIW6</accession>
<evidence type="ECO:0000256" key="1">
    <source>
        <dbReference type="SAM" id="SignalP"/>
    </source>
</evidence>
<dbReference type="Pfam" id="PF08238">
    <property type="entry name" value="Sel1"/>
    <property type="match status" value="9"/>
</dbReference>